<dbReference type="CDD" id="cd02795">
    <property type="entry name" value="CBM6-CBM35-CBM36_like"/>
    <property type="match status" value="1"/>
</dbReference>
<dbReference type="RefSeq" id="WP_147375498.1">
    <property type="nucleotide sequence ID" value="NZ_QUAL01000334.1"/>
</dbReference>
<reference evidence="2 3" key="1">
    <citation type="submission" date="2018-09" db="EMBL/GenBank/DDBJ databases">
        <title>Isolation, diversity and antifungal activity of actinobacteria from wheat.</title>
        <authorList>
            <person name="Han C."/>
        </authorList>
    </citation>
    <scope>NUCLEOTIDE SEQUENCE [LARGE SCALE GENOMIC DNA]</scope>
    <source>
        <strain evidence="2 3">NEAU-YY265</strain>
    </source>
</reference>
<dbReference type="OrthoDB" id="9776971at2"/>
<feature type="chain" id="PRO_5019131294" description="Glycoside hydrolase family 5 domain-containing protein" evidence="1">
    <location>
        <begin position="30"/>
        <end position="463"/>
    </location>
</feature>
<name>A0A418KJJ7_9ACTN</name>
<organism evidence="2 3">
    <name type="scientific">Jiangella rhizosphaerae</name>
    <dbReference type="NCBI Taxonomy" id="2293569"/>
    <lineage>
        <taxon>Bacteria</taxon>
        <taxon>Bacillati</taxon>
        <taxon>Actinomycetota</taxon>
        <taxon>Actinomycetes</taxon>
        <taxon>Jiangellales</taxon>
        <taxon>Jiangellaceae</taxon>
        <taxon>Jiangella</taxon>
    </lineage>
</organism>
<accession>A0A418KJJ7</accession>
<gene>
    <name evidence="2" type="ORF">DY240_24305</name>
</gene>
<dbReference type="InterPro" id="IPR017853">
    <property type="entry name" value="GH"/>
</dbReference>
<evidence type="ECO:0008006" key="4">
    <source>
        <dbReference type="Google" id="ProtNLM"/>
    </source>
</evidence>
<dbReference type="AlphaFoldDB" id="A0A418KJJ7"/>
<evidence type="ECO:0000313" key="2">
    <source>
        <dbReference type="EMBL" id="RIQ14548.1"/>
    </source>
</evidence>
<dbReference type="Gene3D" id="3.20.20.80">
    <property type="entry name" value="Glycosidases"/>
    <property type="match status" value="1"/>
</dbReference>
<dbReference type="Gene3D" id="2.60.120.260">
    <property type="entry name" value="Galactose-binding domain-like"/>
    <property type="match status" value="1"/>
</dbReference>
<dbReference type="Proteomes" id="UP000284057">
    <property type="component" value="Unassembled WGS sequence"/>
</dbReference>
<feature type="non-terminal residue" evidence="2">
    <location>
        <position position="463"/>
    </location>
</feature>
<proteinExistence type="predicted"/>
<dbReference type="SUPFAM" id="SSF51445">
    <property type="entry name" value="(Trans)glycosidases"/>
    <property type="match status" value="1"/>
</dbReference>
<dbReference type="EMBL" id="QUAL01000334">
    <property type="protein sequence ID" value="RIQ14548.1"/>
    <property type="molecule type" value="Genomic_DNA"/>
</dbReference>
<keyword evidence="3" id="KW-1185">Reference proteome</keyword>
<comment type="caution">
    <text evidence="2">The sequence shown here is derived from an EMBL/GenBank/DDBJ whole genome shotgun (WGS) entry which is preliminary data.</text>
</comment>
<protein>
    <recommendedName>
        <fullName evidence="4">Glycoside hydrolase family 5 domain-containing protein</fullName>
    </recommendedName>
</protein>
<feature type="signal peptide" evidence="1">
    <location>
        <begin position="1"/>
        <end position="29"/>
    </location>
</feature>
<evidence type="ECO:0000256" key="1">
    <source>
        <dbReference type="SAM" id="SignalP"/>
    </source>
</evidence>
<sequence>MRVRTERHGRIRRALAAAAATLLPLAVLAAPEAAANGLVVEAEDAVATTYTPGVVDDARMSGGRFLQLWTTTAPSTGDYRASYEVTAPEDGLYQLEVASTPPSGVTWASPYDLKVNDGAFEPVTQAVKGATITSEIAKYRLGTVNLTAGANTLTFRVDDRRALDTRYVMYVDALTLTPTDLKVQTITADGAPLNVIEDGSPATFTVALNGAAPQATQLSYVVRDYWSATVAQGTLPVAAGAESVAIDAGTLDIGHYSISAQVTGTAAVTTQASVVLAGADRTKPADSPFALDVAGGLLLPPDKWDAFARAMDLSGVTWIRERVSWGAVNPAAGQFDFTKDVRADGWTQALEGTGIKILEMMGGAPAWTRDSDKKLPNNLNAVYDFAKESAAYFADRGVEAWEFLNEVNAGSWTTPTETADQYAAVLKAAAIGYEDSGADPLVSAAGMAGAQPYPWLELMLRNE</sequence>
<evidence type="ECO:0000313" key="3">
    <source>
        <dbReference type="Proteomes" id="UP000284057"/>
    </source>
</evidence>
<keyword evidence="1" id="KW-0732">Signal</keyword>